<dbReference type="Gene3D" id="2.60.120.260">
    <property type="entry name" value="Galactose-binding domain-like"/>
    <property type="match status" value="1"/>
</dbReference>
<dbReference type="GO" id="GO:0005635">
    <property type="term" value="C:nuclear envelope"/>
    <property type="evidence" value="ECO:0007669"/>
    <property type="project" value="UniProtKB-ARBA"/>
</dbReference>
<dbReference type="Proteomes" id="UP000053477">
    <property type="component" value="Unassembled WGS sequence"/>
</dbReference>
<evidence type="ECO:0000256" key="1">
    <source>
        <dbReference type="ARBA" id="ARBA00004370"/>
    </source>
</evidence>
<keyword evidence="3" id="KW-1133">Transmembrane helix</keyword>
<accession>A0A0H2R2X4</accession>
<evidence type="ECO:0000259" key="5">
    <source>
        <dbReference type="PROSITE" id="PS51469"/>
    </source>
</evidence>
<sequence>DFASIANGGYVISTLTSATYRPTPALSSISSFVELLRFMGIVSRGQSPDVALQAGAELHECWPFPGSEGFIGIQLEYGIYVESAAVDHVSMDFALNRSSSPRHMRLWGIIADDAPGRHLVTQSADYTLSTTQLTFRGSQQVSDIILLADFEYAANIRQSLQTFSVLEPIQSLNMTFSQVVVEILSNWGSLESTCLYNVRIHGRRQ</sequence>
<dbReference type="InParanoid" id="A0A0H2R2X4"/>
<dbReference type="PANTHER" id="PTHR12911">
    <property type="entry name" value="SAD1/UNC-84-LIKE PROTEIN-RELATED"/>
    <property type="match status" value="1"/>
</dbReference>
<dbReference type="Pfam" id="PF07738">
    <property type="entry name" value="Sad1_UNC"/>
    <property type="match status" value="2"/>
</dbReference>
<evidence type="ECO:0000256" key="3">
    <source>
        <dbReference type="ARBA" id="ARBA00022989"/>
    </source>
</evidence>
<dbReference type="GO" id="GO:0043495">
    <property type="term" value="F:protein-membrane adaptor activity"/>
    <property type="evidence" value="ECO:0007669"/>
    <property type="project" value="TreeGrafter"/>
</dbReference>
<evidence type="ECO:0000313" key="7">
    <source>
        <dbReference type="Proteomes" id="UP000053477"/>
    </source>
</evidence>
<organism evidence="6 7">
    <name type="scientific">Schizopora paradoxa</name>
    <dbReference type="NCBI Taxonomy" id="27342"/>
    <lineage>
        <taxon>Eukaryota</taxon>
        <taxon>Fungi</taxon>
        <taxon>Dikarya</taxon>
        <taxon>Basidiomycota</taxon>
        <taxon>Agaricomycotina</taxon>
        <taxon>Agaricomycetes</taxon>
        <taxon>Hymenochaetales</taxon>
        <taxon>Schizoporaceae</taxon>
        <taxon>Schizopora</taxon>
    </lineage>
</organism>
<evidence type="ECO:0000256" key="4">
    <source>
        <dbReference type="ARBA" id="ARBA00023136"/>
    </source>
</evidence>
<proteinExistence type="predicted"/>
<keyword evidence="2" id="KW-0812">Transmembrane</keyword>
<dbReference type="PROSITE" id="PS51469">
    <property type="entry name" value="SUN"/>
    <property type="match status" value="1"/>
</dbReference>
<name>A0A0H2R2X4_9AGAM</name>
<dbReference type="AlphaFoldDB" id="A0A0H2R2X4"/>
<dbReference type="InterPro" id="IPR045119">
    <property type="entry name" value="SUN1-5"/>
</dbReference>
<reference evidence="6 7" key="1">
    <citation type="submission" date="2015-04" db="EMBL/GenBank/DDBJ databases">
        <title>Complete genome sequence of Schizopora paradoxa KUC8140, a cosmopolitan wood degrader in East Asia.</title>
        <authorList>
            <consortium name="DOE Joint Genome Institute"/>
            <person name="Min B."/>
            <person name="Park H."/>
            <person name="Jang Y."/>
            <person name="Kim J.-J."/>
            <person name="Kim K.H."/>
            <person name="Pangilinan J."/>
            <person name="Lipzen A."/>
            <person name="Riley R."/>
            <person name="Grigoriev I.V."/>
            <person name="Spatafora J.W."/>
            <person name="Choi I.-G."/>
        </authorList>
    </citation>
    <scope>NUCLEOTIDE SEQUENCE [LARGE SCALE GENOMIC DNA]</scope>
    <source>
        <strain evidence="6 7">KUC8140</strain>
    </source>
</reference>
<protein>
    <recommendedName>
        <fullName evidence="5">SUN domain-containing protein</fullName>
    </recommendedName>
</protein>
<dbReference type="PANTHER" id="PTHR12911:SF8">
    <property type="entry name" value="KLAROID PROTEIN-RELATED"/>
    <property type="match status" value="1"/>
</dbReference>
<dbReference type="InterPro" id="IPR012919">
    <property type="entry name" value="SUN_dom"/>
</dbReference>
<gene>
    <name evidence="6" type="ORF">SCHPADRAFT_803837</name>
</gene>
<keyword evidence="7" id="KW-1185">Reference proteome</keyword>
<feature type="non-terminal residue" evidence="6">
    <location>
        <position position="205"/>
    </location>
</feature>
<dbReference type="OrthoDB" id="342281at2759"/>
<dbReference type="STRING" id="27342.A0A0H2R2X4"/>
<feature type="domain" description="SUN" evidence="5">
    <location>
        <begin position="8"/>
        <end position="205"/>
    </location>
</feature>
<comment type="subcellular location">
    <subcellularLocation>
        <location evidence="1">Membrane</location>
    </subcellularLocation>
</comment>
<dbReference type="GO" id="GO:0016020">
    <property type="term" value="C:membrane"/>
    <property type="evidence" value="ECO:0007669"/>
    <property type="project" value="UniProtKB-SubCell"/>
</dbReference>
<evidence type="ECO:0000313" key="6">
    <source>
        <dbReference type="EMBL" id="KLO06159.1"/>
    </source>
</evidence>
<keyword evidence="4" id="KW-0472">Membrane</keyword>
<evidence type="ECO:0000256" key="2">
    <source>
        <dbReference type="ARBA" id="ARBA00022692"/>
    </source>
</evidence>
<dbReference type="EMBL" id="KQ086231">
    <property type="protein sequence ID" value="KLO06159.1"/>
    <property type="molecule type" value="Genomic_DNA"/>
</dbReference>
<feature type="non-terminal residue" evidence="6">
    <location>
        <position position="1"/>
    </location>
</feature>